<dbReference type="EMBL" id="CACTIH010000020">
    <property type="protein sequence ID" value="CAA2934943.1"/>
    <property type="molecule type" value="Genomic_DNA"/>
</dbReference>
<evidence type="ECO:0000313" key="3">
    <source>
        <dbReference type="Proteomes" id="UP000594638"/>
    </source>
</evidence>
<reference evidence="2 3" key="1">
    <citation type="submission" date="2019-12" db="EMBL/GenBank/DDBJ databases">
        <authorList>
            <person name="Alioto T."/>
            <person name="Alioto T."/>
            <person name="Gomez Garrido J."/>
        </authorList>
    </citation>
    <scope>NUCLEOTIDE SEQUENCE [LARGE SCALE GENOMIC DNA]</scope>
</reference>
<evidence type="ECO:0000256" key="1">
    <source>
        <dbReference type="SAM" id="MobiDB-lite"/>
    </source>
</evidence>
<feature type="compositionally biased region" description="Basic residues" evidence="1">
    <location>
        <begin position="46"/>
        <end position="56"/>
    </location>
</feature>
<feature type="region of interest" description="Disordered" evidence="1">
    <location>
        <begin position="43"/>
        <end position="69"/>
    </location>
</feature>
<organism evidence="2 3">
    <name type="scientific">Olea europaea subsp. europaea</name>
    <dbReference type="NCBI Taxonomy" id="158383"/>
    <lineage>
        <taxon>Eukaryota</taxon>
        <taxon>Viridiplantae</taxon>
        <taxon>Streptophyta</taxon>
        <taxon>Embryophyta</taxon>
        <taxon>Tracheophyta</taxon>
        <taxon>Spermatophyta</taxon>
        <taxon>Magnoliopsida</taxon>
        <taxon>eudicotyledons</taxon>
        <taxon>Gunneridae</taxon>
        <taxon>Pentapetalae</taxon>
        <taxon>asterids</taxon>
        <taxon>lamiids</taxon>
        <taxon>Lamiales</taxon>
        <taxon>Oleaceae</taxon>
        <taxon>Oleeae</taxon>
        <taxon>Olea</taxon>
    </lineage>
</organism>
<comment type="caution">
    <text evidence="2">The sequence shown here is derived from an EMBL/GenBank/DDBJ whole genome shotgun (WGS) entry which is preliminary data.</text>
</comment>
<gene>
    <name evidence="2" type="ORF">OLEA9_A104666</name>
</gene>
<sequence>MKIVLVSSIYLCKLDRLLQKVGRKGRKNEIPKSLKLTPLCDEIDHRRRTPLPHRKRNPENSKAHSSNDVTSTKCNLLTAPISRGRPPTAQHYPYVEMKIEIDLNPRIVNLHRIYVLYDITSATTLVSSFDLNQTL</sequence>
<protein>
    <submittedName>
        <fullName evidence="2">Uncharacterized protein</fullName>
    </submittedName>
</protein>
<proteinExistence type="predicted"/>
<dbReference type="AlphaFoldDB" id="A0A8S0PFQ1"/>
<dbReference type="Proteomes" id="UP000594638">
    <property type="component" value="Unassembled WGS sequence"/>
</dbReference>
<name>A0A8S0PFQ1_OLEEU</name>
<dbReference type="OrthoDB" id="752362at2759"/>
<evidence type="ECO:0000313" key="2">
    <source>
        <dbReference type="EMBL" id="CAA2934943.1"/>
    </source>
</evidence>
<dbReference type="Gramene" id="OE9A104666T1">
    <property type="protein sequence ID" value="OE9A104666C1"/>
    <property type="gene ID" value="OE9A104666"/>
</dbReference>
<accession>A0A8S0PFQ1</accession>
<keyword evidence="3" id="KW-1185">Reference proteome</keyword>